<sequence length="22" mass="2258">MMAGQTATSPINGMFIGLVSKC</sequence>
<gene>
    <name evidence="1" type="ORF">METZ01_LOCUS321371</name>
</gene>
<feature type="non-terminal residue" evidence="1">
    <location>
        <position position="1"/>
    </location>
</feature>
<dbReference type="EMBL" id="UINC01104962">
    <property type="protein sequence ID" value="SVC68517.1"/>
    <property type="molecule type" value="Genomic_DNA"/>
</dbReference>
<proteinExistence type="predicted"/>
<protein>
    <submittedName>
        <fullName evidence="1">Uncharacterized protein</fullName>
    </submittedName>
</protein>
<name>A0A382P6S3_9ZZZZ</name>
<reference evidence="1" key="1">
    <citation type="submission" date="2018-05" db="EMBL/GenBank/DDBJ databases">
        <authorList>
            <person name="Lanie J.A."/>
            <person name="Ng W.-L."/>
            <person name="Kazmierczak K.M."/>
            <person name="Andrzejewski T.M."/>
            <person name="Davidsen T.M."/>
            <person name="Wayne K.J."/>
            <person name="Tettelin H."/>
            <person name="Glass J.I."/>
            <person name="Rusch D."/>
            <person name="Podicherti R."/>
            <person name="Tsui H.-C.T."/>
            <person name="Winkler M.E."/>
        </authorList>
    </citation>
    <scope>NUCLEOTIDE SEQUENCE</scope>
</reference>
<accession>A0A382P6S3</accession>
<feature type="non-terminal residue" evidence="1">
    <location>
        <position position="22"/>
    </location>
</feature>
<dbReference type="AlphaFoldDB" id="A0A382P6S3"/>
<organism evidence="1">
    <name type="scientific">marine metagenome</name>
    <dbReference type="NCBI Taxonomy" id="408172"/>
    <lineage>
        <taxon>unclassified sequences</taxon>
        <taxon>metagenomes</taxon>
        <taxon>ecological metagenomes</taxon>
    </lineage>
</organism>
<evidence type="ECO:0000313" key="1">
    <source>
        <dbReference type="EMBL" id="SVC68517.1"/>
    </source>
</evidence>